<comment type="cofactor">
    <cofactor evidence="1">
        <name>Zn(2+)</name>
        <dbReference type="ChEBI" id="CHEBI:29105"/>
    </cofactor>
</comment>
<dbReference type="GO" id="GO:0004180">
    <property type="term" value="F:carboxypeptidase activity"/>
    <property type="evidence" value="ECO:0000318"/>
    <property type="project" value="GO_Central"/>
</dbReference>
<dbReference type="InterPro" id="IPR036757">
    <property type="entry name" value="TFR-like_dimer_dom_sf"/>
</dbReference>
<dbReference type="GO" id="GO:0005789">
    <property type="term" value="C:endoplasmic reticulum membrane"/>
    <property type="evidence" value="ECO:0007669"/>
    <property type="project" value="UniProtKB-SubCell"/>
</dbReference>
<dbReference type="CDD" id="cd08022">
    <property type="entry name" value="M28_PSMA_like"/>
    <property type="match status" value="1"/>
</dbReference>
<keyword evidence="13" id="KW-0325">Glycoprotein</keyword>
<evidence type="ECO:0000256" key="16">
    <source>
        <dbReference type="SAM" id="Phobius"/>
    </source>
</evidence>
<evidence type="ECO:0000313" key="21">
    <source>
        <dbReference type="EMBL" id="RHN48849.1"/>
    </source>
</evidence>
<dbReference type="ExpressionAtlas" id="A0A072U3L3">
    <property type="expression patterns" value="differential"/>
</dbReference>
<evidence type="ECO:0000259" key="19">
    <source>
        <dbReference type="Pfam" id="PF04389"/>
    </source>
</evidence>
<keyword evidence="20" id="KW-0121">Carboxypeptidase</keyword>
<dbReference type="SUPFAM" id="SSF47672">
    <property type="entry name" value="Transferrin receptor-like dimerisation domain"/>
    <property type="match status" value="1"/>
</dbReference>
<keyword evidence="7 21" id="KW-0378">Hydrolase</keyword>
<dbReference type="Proteomes" id="UP000265566">
    <property type="component" value="Chromosome 7"/>
</dbReference>
<keyword evidence="6" id="KW-0479">Metal-binding</keyword>
<keyword evidence="23" id="KW-1185">Reference proteome</keyword>
<dbReference type="InterPro" id="IPR039373">
    <property type="entry name" value="Peptidase_M28B"/>
</dbReference>
<dbReference type="FunFam" id="1.20.930.40:FF:000001">
    <property type="entry name" value="N-acetylated-alpha-linked acidic dipeptidase 2"/>
    <property type="match status" value="1"/>
</dbReference>
<dbReference type="SUPFAM" id="SSF52025">
    <property type="entry name" value="PA domain"/>
    <property type="match status" value="1"/>
</dbReference>
<organism evidence="20 23">
    <name type="scientific">Medicago truncatula</name>
    <name type="common">Barrel medic</name>
    <name type="synonym">Medicago tribuloides</name>
    <dbReference type="NCBI Taxonomy" id="3880"/>
    <lineage>
        <taxon>Eukaryota</taxon>
        <taxon>Viridiplantae</taxon>
        <taxon>Streptophyta</taxon>
        <taxon>Embryophyta</taxon>
        <taxon>Tracheophyta</taxon>
        <taxon>Spermatophyta</taxon>
        <taxon>Magnoliopsida</taxon>
        <taxon>eudicotyledons</taxon>
        <taxon>Gunneridae</taxon>
        <taxon>Pentapetalae</taxon>
        <taxon>rosids</taxon>
        <taxon>fabids</taxon>
        <taxon>Fabales</taxon>
        <taxon>Fabaceae</taxon>
        <taxon>Papilionoideae</taxon>
        <taxon>50 kb inversion clade</taxon>
        <taxon>NPAAA clade</taxon>
        <taxon>Hologalegina</taxon>
        <taxon>IRL clade</taxon>
        <taxon>Trifolieae</taxon>
        <taxon>Medicago</taxon>
    </lineage>
</organism>
<dbReference type="EnsemblPlants" id="KEH24309">
    <property type="protein sequence ID" value="KEH24309"/>
    <property type="gene ID" value="MTR_7g107100"/>
</dbReference>
<dbReference type="HOGENOM" id="CLU_005688_2_1_1"/>
<protein>
    <recommendedName>
        <fullName evidence="15">glutamate carboxypeptidase II</fullName>
        <ecNumber evidence="15">3.4.17.21</ecNumber>
    </recommendedName>
</protein>
<dbReference type="InterPro" id="IPR046450">
    <property type="entry name" value="PA_dom_sf"/>
</dbReference>
<dbReference type="AlphaFoldDB" id="A0A072U3L3"/>
<dbReference type="PANTHER" id="PTHR10404">
    <property type="entry name" value="N-ACETYLATED-ALPHA-LINKED ACIDIC DIPEPTIDASE"/>
    <property type="match status" value="1"/>
</dbReference>
<dbReference type="EMBL" id="CM001223">
    <property type="protein sequence ID" value="KEH24309.1"/>
    <property type="molecule type" value="Genomic_DNA"/>
</dbReference>
<feature type="transmembrane region" description="Helical" evidence="16">
    <location>
        <begin position="16"/>
        <end position="35"/>
    </location>
</feature>
<evidence type="ECO:0000256" key="8">
    <source>
        <dbReference type="ARBA" id="ARBA00022833"/>
    </source>
</evidence>
<reference evidence="24" key="4">
    <citation type="journal article" date="2018" name="Nat. Plants">
        <title>Whole-genome landscape of Medicago truncatula symbiotic genes.</title>
        <authorList>
            <person name="Pecrix Y."/>
            <person name="Staton S.E."/>
            <person name="Sallet E."/>
            <person name="Lelandais-Briere C."/>
            <person name="Moreau S."/>
            <person name="Carrere S."/>
            <person name="Blein T."/>
            <person name="Jardinaud M.F."/>
            <person name="Latrasse D."/>
            <person name="Zouine M."/>
            <person name="Zahm M."/>
            <person name="Kreplak J."/>
            <person name="Mayjonade B."/>
            <person name="Satge C."/>
            <person name="Perez M."/>
            <person name="Cauet S."/>
            <person name="Marande W."/>
            <person name="Chantry-Darmon C."/>
            <person name="Lopez-Roques C."/>
            <person name="Bouchez O."/>
            <person name="Berard A."/>
            <person name="Debelle F."/>
            <person name="Munos S."/>
            <person name="Bendahmane A."/>
            <person name="Berges H."/>
            <person name="Niebel A."/>
            <person name="Buitink J."/>
            <person name="Frugier F."/>
            <person name="Benhamed M."/>
            <person name="Crespi M."/>
            <person name="Gouzy J."/>
            <person name="Gamas P."/>
        </authorList>
    </citation>
    <scope>NUCLEOTIDE SEQUENCE [LARGE SCALE GENOMIC DNA]</scope>
    <source>
        <strain evidence="24">cv. Jemalong A17</strain>
    </source>
</reference>
<proteinExistence type="inferred from homology"/>
<reference evidence="20 23" key="1">
    <citation type="journal article" date="2011" name="Nature">
        <title>The Medicago genome provides insight into the evolution of rhizobial symbioses.</title>
        <authorList>
            <person name="Young N.D."/>
            <person name="Debelle F."/>
            <person name="Oldroyd G.E."/>
            <person name="Geurts R."/>
            <person name="Cannon S.B."/>
            <person name="Udvardi M.K."/>
            <person name="Benedito V.A."/>
            <person name="Mayer K.F."/>
            <person name="Gouzy J."/>
            <person name="Schoof H."/>
            <person name="Van de Peer Y."/>
            <person name="Proost S."/>
            <person name="Cook D.R."/>
            <person name="Meyers B.C."/>
            <person name="Spannagl M."/>
            <person name="Cheung F."/>
            <person name="De Mita S."/>
            <person name="Krishnakumar V."/>
            <person name="Gundlach H."/>
            <person name="Zhou S."/>
            <person name="Mudge J."/>
            <person name="Bharti A.K."/>
            <person name="Murray J.D."/>
            <person name="Naoumkina M.A."/>
            <person name="Rosen B."/>
            <person name="Silverstein K.A."/>
            <person name="Tang H."/>
            <person name="Rombauts S."/>
            <person name="Zhao P.X."/>
            <person name="Zhou P."/>
            <person name="Barbe V."/>
            <person name="Bardou P."/>
            <person name="Bechner M."/>
            <person name="Bellec A."/>
            <person name="Berger A."/>
            <person name="Berges H."/>
            <person name="Bidwell S."/>
            <person name="Bisseling T."/>
            <person name="Choisne N."/>
            <person name="Couloux A."/>
            <person name="Denny R."/>
            <person name="Deshpande S."/>
            <person name="Dai X."/>
            <person name="Doyle J.J."/>
            <person name="Dudez A.M."/>
            <person name="Farmer A.D."/>
            <person name="Fouteau S."/>
            <person name="Franken C."/>
            <person name="Gibelin C."/>
            <person name="Gish J."/>
            <person name="Goldstein S."/>
            <person name="Gonzalez A.J."/>
            <person name="Green P.J."/>
            <person name="Hallab A."/>
            <person name="Hartog M."/>
            <person name="Hua A."/>
            <person name="Humphray S.J."/>
            <person name="Jeong D.H."/>
            <person name="Jing Y."/>
            <person name="Jocker A."/>
            <person name="Kenton S.M."/>
            <person name="Kim D.J."/>
            <person name="Klee K."/>
            <person name="Lai H."/>
            <person name="Lang C."/>
            <person name="Lin S."/>
            <person name="Macmil S.L."/>
            <person name="Magdelenat G."/>
            <person name="Matthews L."/>
            <person name="McCorrison J."/>
            <person name="Monaghan E.L."/>
            <person name="Mun J.H."/>
            <person name="Najar F.Z."/>
            <person name="Nicholson C."/>
            <person name="Noirot C."/>
            <person name="O'Bleness M."/>
            <person name="Paule C.R."/>
            <person name="Poulain J."/>
            <person name="Prion F."/>
            <person name="Qin B."/>
            <person name="Qu C."/>
            <person name="Retzel E.F."/>
            <person name="Riddle C."/>
            <person name="Sallet E."/>
            <person name="Samain S."/>
            <person name="Samson N."/>
            <person name="Sanders I."/>
            <person name="Saurat O."/>
            <person name="Scarpelli C."/>
            <person name="Schiex T."/>
            <person name="Segurens B."/>
            <person name="Severin A.J."/>
            <person name="Sherrier D.J."/>
            <person name="Shi R."/>
            <person name="Sims S."/>
            <person name="Singer S.R."/>
            <person name="Sinharoy S."/>
            <person name="Sterck L."/>
            <person name="Viollet A."/>
            <person name="Wang B.B."/>
            <person name="Wang K."/>
            <person name="Wang M."/>
            <person name="Wang X."/>
            <person name="Warfsmann J."/>
            <person name="Weissenbach J."/>
            <person name="White D.D."/>
            <person name="White J.D."/>
            <person name="Wiley G.B."/>
            <person name="Wincker P."/>
            <person name="Xing Y."/>
            <person name="Yang L."/>
            <person name="Yao Z."/>
            <person name="Ying F."/>
            <person name="Zhai J."/>
            <person name="Zhou L."/>
            <person name="Zuber A."/>
            <person name="Denarie J."/>
            <person name="Dixon R.A."/>
            <person name="May G.D."/>
            <person name="Schwartz D.C."/>
            <person name="Rogers J."/>
            <person name="Quetier F."/>
            <person name="Town C.D."/>
            <person name="Roe B.A."/>
        </authorList>
    </citation>
    <scope>NUCLEOTIDE SEQUENCE [LARGE SCALE GENOMIC DNA]</scope>
    <source>
        <strain evidence="20">A17</strain>
        <strain evidence="22 23">cv. Jemalong A17</strain>
    </source>
</reference>
<dbReference type="GO" id="GO:0004181">
    <property type="term" value="F:metallocarboxypeptidase activity"/>
    <property type="evidence" value="ECO:0007669"/>
    <property type="project" value="UniProtKB-EC"/>
</dbReference>
<evidence type="ECO:0000313" key="23">
    <source>
        <dbReference type="Proteomes" id="UP000002051"/>
    </source>
</evidence>
<dbReference type="PANTHER" id="PTHR10404:SF75">
    <property type="entry name" value="GLUTAMATE CARBOXYPEPTIDASE AMP1-RELATED"/>
    <property type="match status" value="1"/>
</dbReference>
<dbReference type="GO" id="GO:0010075">
    <property type="term" value="P:regulation of meristem growth"/>
    <property type="evidence" value="ECO:0007669"/>
    <property type="project" value="UniProtKB-ARBA"/>
</dbReference>
<dbReference type="InterPro" id="IPR007484">
    <property type="entry name" value="Peptidase_M28"/>
</dbReference>
<dbReference type="Pfam" id="PF04389">
    <property type="entry name" value="Peptidase_M28"/>
    <property type="match status" value="1"/>
</dbReference>
<evidence type="ECO:0000256" key="11">
    <source>
        <dbReference type="ARBA" id="ARBA00023049"/>
    </source>
</evidence>
<dbReference type="Gene3D" id="1.20.930.40">
    <property type="entry name" value="Transferrin receptor-like, dimerisation domain"/>
    <property type="match status" value="1"/>
</dbReference>
<evidence type="ECO:0000256" key="3">
    <source>
        <dbReference type="ARBA" id="ARBA00005634"/>
    </source>
</evidence>
<evidence type="ECO:0000313" key="20">
    <source>
        <dbReference type="EMBL" id="KEH24309.1"/>
    </source>
</evidence>
<keyword evidence="9" id="KW-0735">Signal-anchor</keyword>
<evidence type="ECO:0000256" key="9">
    <source>
        <dbReference type="ARBA" id="ARBA00022968"/>
    </source>
</evidence>
<keyword evidence="11" id="KW-0482">Metalloprotease</keyword>
<dbReference type="Proteomes" id="UP000002051">
    <property type="component" value="Unassembled WGS sequence"/>
</dbReference>
<dbReference type="FunFam" id="3.40.630.10:FF:000164">
    <property type="entry name" value="Os01g0740650 protein"/>
    <property type="match status" value="1"/>
</dbReference>
<evidence type="ECO:0000256" key="15">
    <source>
        <dbReference type="ARBA" id="ARBA00066561"/>
    </source>
</evidence>
<evidence type="ECO:0000259" key="18">
    <source>
        <dbReference type="Pfam" id="PF04253"/>
    </source>
</evidence>
<evidence type="ECO:0000256" key="12">
    <source>
        <dbReference type="ARBA" id="ARBA00023136"/>
    </source>
</evidence>
<dbReference type="InterPro" id="IPR007365">
    <property type="entry name" value="TFR-like_dimer_dom"/>
</dbReference>
<dbReference type="EMBL" id="PSQE01000007">
    <property type="protein sequence ID" value="RHN48849.1"/>
    <property type="molecule type" value="Genomic_DNA"/>
</dbReference>
<reference evidence="21" key="5">
    <citation type="journal article" date="2018" name="Nat. Plants">
        <title>Whole-genome landscape of Medicago truncatula symbiotic genes.</title>
        <authorList>
            <person name="Pecrix Y."/>
            <person name="Gamas P."/>
            <person name="Carrere S."/>
        </authorList>
    </citation>
    <scope>NUCLEOTIDE SEQUENCE</scope>
    <source>
        <tissue evidence="21">Leaves</tissue>
    </source>
</reference>
<keyword evidence="4" id="KW-0645">Protease</keyword>
<comment type="subcellular location">
    <subcellularLocation>
        <location evidence="2">Endoplasmic reticulum membrane</location>
        <topology evidence="2">Single-pass type II membrane protein</topology>
    </subcellularLocation>
</comment>
<keyword evidence="12 16" id="KW-0472">Membrane</keyword>
<keyword evidence="5 16" id="KW-0812">Transmembrane</keyword>
<dbReference type="EC" id="3.4.17.21" evidence="15"/>
<dbReference type="Gene3D" id="3.40.630.10">
    <property type="entry name" value="Zn peptidases"/>
    <property type="match status" value="1"/>
</dbReference>
<comment type="similarity">
    <text evidence="3">Belongs to the peptidase M28 family. M28B subfamily.</text>
</comment>
<keyword evidence="10 16" id="KW-1133">Transmembrane helix</keyword>
<evidence type="ECO:0000256" key="13">
    <source>
        <dbReference type="ARBA" id="ARBA00023180"/>
    </source>
</evidence>
<dbReference type="Gramene" id="rna43609">
    <property type="protein sequence ID" value="RHN48849.1"/>
    <property type="gene ID" value="gene43609"/>
</dbReference>
<evidence type="ECO:0000256" key="2">
    <source>
        <dbReference type="ARBA" id="ARBA00004648"/>
    </source>
</evidence>
<evidence type="ECO:0000256" key="7">
    <source>
        <dbReference type="ARBA" id="ARBA00022801"/>
    </source>
</evidence>
<evidence type="ECO:0000256" key="4">
    <source>
        <dbReference type="ARBA" id="ARBA00022670"/>
    </source>
</evidence>
<evidence type="ECO:0000256" key="1">
    <source>
        <dbReference type="ARBA" id="ARBA00001947"/>
    </source>
</evidence>
<reference evidence="20 23" key="2">
    <citation type="journal article" date="2014" name="BMC Genomics">
        <title>An improved genome release (version Mt4.0) for the model legume Medicago truncatula.</title>
        <authorList>
            <person name="Tang H."/>
            <person name="Krishnakumar V."/>
            <person name="Bidwell S."/>
            <person name="Rosen B."/>
            <person name="Chan A."/>
            <person name="Zhou S."/>
            <person name="Gentzbittel L."/>
            <person name="Childs K.L."/>
            <person name="Yandell M."/>
            <person name="Gundlach H."/>
            <person name="Mayer K.F."/>
            <person name="Schwartz D.C."/>
            <person name="Town C.D."/>
        </authorList>
    </citation>
    <scope>GENOME REANNOTATION</scope>
    <source>
        <strain evidence="20">A17</strain>
        <strain evidence="22 23">cv. Jemalong A17</strain>
    </source>
</reference>
<feature type="domain" description="Transferrin receptor-like dimerisation" evidence="18">
    <location>
        <begin position="565"/>
        <end position="687"/>
    </location>
</feature>
<feature type="domain" description="PA" evidence="17">
    <location>
        <begin position="158"/>
        <end position="216"/>
    </location>
</feature>
<sequence>MTTKPNNLLTTKPSPLTTMVVFLILCILGFYAFHFPHTPPHSNNTSTFQNLFLSSSSNSTISSYLRTLTMHPHLAGTKPNSDTANFVLNHFISLNLKTHTTSYNVLLSYPLHSSLSMHFNDGSSSNLGLTEPGSSGSDMVHAYHAYSPSGSVYAKAVFVNYGRDRDYRAVGVSIKGCIVIVRKGGGLGRNTVVEKAEENGAVAVLVYNDENDTWRNGFERGHVMKGVGDPLSPGWGSVEGSEKLSLDDNEVLKRFPKIPSMPLSAHVADAVLSSLGVTPLPLEWRTTLRAKGINHVGPGPTMLNFTYLGEKKMATIQNVFAVIKGSEEPDRHVLLGNHRDAWTYGAVDPSSGTAALLDIARRYSILLHSGWKPRRTIVLCSWDAEEFGMIGSTEWVEQNLINLGSKAVAYLNVDCAVQGPGFFVGSTPQLDSLILEITKKVKDPDSKGVSVYASWAAANGGNNIQRLGRVDSDFAPFVQHAGVPSIDIYYGKDFPVYHTAFDSYNWMAEYADPFFQRHVAVTGIWGLLALRLADDSILPFNYLSYANELRLYRDKLSNMLDHKMSLHPLTTSIQEFACAAKEVDDELKELKLVETSGQFVDMKRRAMNDRLMLAEKGFLDGDGLKGKQWFKHLVFGPPNDAEKLDFFPGIADSMTRSTGTSERERLAEIQREIWRVTRAIQRATFALRGEFT</sequence>
<dbReference type="InterPro" id="IPR003137">
    <property type="entry name" value="PA_domain"/>
</dbReference>
<evidence type="ECO:0000313" key="24">
    <source>
        <dbReference type="Proteomes" id="UP000265566"/>
    </source>
</evidence>
<dbReference type="OrthoDB" id="5841748at2759"/>
<reference evidence="22" key="3">
    <citation type="submission" date="2015-04" db="UniProtKB">
        <authorList>
            <consortium name="EnsemblPlants"/>
        </authorList>
    </citation>
    <scope>IDENTIFICATION</scope>
    <source>
        <strain evidence="22">cv. Jemalong A17</strain>
    </source>
</reference>
<accession>A0A072U3L3</accession>
<evidence type="ECO:0000259" key="17">
    <source>
        <dbReference type="Pfam" id="PF02225"/>
    </source>
</evidence>
<evidence type="ECO:0000256" key="10">
    <source>
        <dbReference type="ARBA" id="ARBA00022989"/>
    </source>
</evidence>
<dbReference type="KEGG" id="mtr:25499543"/>
<keyword evidence="8" id="KW-0862">Zinc</keyword>
<evidence type="ECO:0000313" key="22">
    <source>
        <dbReference type="EnsemblPlants" id="KEH24309"/>
    </source>
</evidence>
<dbReference type="Pfam" id="PF02225">
    <property type="entry name" value="PA"/>
    <property type="match status" value="1"/>
</dbReference>
<dbReference type="GO" id="GO:0046872">
    <property type="term" value="F:metal ion binding"/>
    <property type="evidence" value="ECO:0007669"/>
    <property type="project" value="UniProtKB-KW"/>
</dbReference>
<feature type="domain" description="Peptidase M28" evidence="19">
    <location>
        <begin position="318"/>
        <end position="505"/>
    </location>
</feature>
<evidence type="ECO:0000256" key="6">
    <source>
        <dbReference type="ARBA" id="ARBA00022723"/>
    </source>
</evidence>
<dbReference type="GO" id="GO:0006508">
    <property type="term" value="P:proteolysis"/>
    <property type="evidence" value="ECO:0007669"/>
    <property type="project" value="UniProtKB-KW"/>
</dbReference>
<comment type="catalytic activity">
    <reaction evidence="14">
        <text>Release of an unsubstituted, C-terminal glutamyl residue, typically from Ac-Asp-Glu or folylpoly-gamma-glutamates.</text>
        <dbReference type="EC" id="3.4.17.21"/>
    </reaction>
</comment>
<dbReference type="Pfam" id="PF04253">
    <property type="entry name" value="TFR_dimer"/>
    <property type="match status" value="1"/>
</dbReference>
<dbReference type="STRING" id="3880.A0A072U3L3"/>
<name>A0A072U3L3_MEDTR</name>
<dbReference type="SUPFAM" id="SSF53187">
    <property type="entry name" value="Zn-dependent exopeptidases"/>
    <property type="match status" value="1"/>
</dbReference>
<gene>
    <name evidence="22" type="primary">25499543</name>
    <name evidence="20" type="ordered locus">MTR_7g107100</name>
    <name evidence="21" type="ORF">MtrunA17_Chr7g0268161</name>
</gene>
<evidence type="ECO:0000256" key="14">
    <source>
        <dbReference type="ARBA" id="ARBA00052003"/>
    </source>
</evidence>
<evidence type="ECO:0000256" key="5">
    <source>
        <dbReference type="ARBA" id="ARBA00022692"/>
    </source>
</evidence>
<dbReference type="Gene3D" id="3.50.30.30">
    <property type="match status" value="1"/>
</dbReference>